<accession>A0AAN9BTY9</accession>
<feature type="transmembrane region" description="Helical" evidence="1">
    <location>
        <begin position="51"/>
        <end position="71"/>
    </location>
</feature>
<keyword evidence="1" id="KW-0472">Membrane</keyword>
<gene>
    <name evidence="2" type="ORF">V1264_010990</name>
</gene>
<dbReference type="Proteomes" id="UP001374579">
    <property type="component" value="Unassembled WGS sequence"/>
</dbReference>
<evidence type="ECO:0000256" key="1">
    <source>
        <dbReference type="SAM" id="Phobius"/>
    </source>
</evidence>
<keyword evidence="1" id="KW-1133">Transmembrane helix</keyword>
<protein>
    <submittedName>
        <fullName evidence="2">Uncharacterized protein</fullName>
    </submittedName>
</protein>
<dbReference type="EMBL" id="JBAMIC010000002">
    <property type="protein sequence ID" value="KAK7111336.1"/>
    <property type="molecule type" value="Genomic_DNA"/>
</dbReference>
<evidence type="ECO:0000313" key="2">
    <source>
        <dbReference type="EMBL" id="KAK7111336.1"/>
    </source>
</evidence>
<organism evidence="2 3">
    <name type="scientific">Littorina saxatilis</name>
    <dbReference type="NCBI Taxonomy" id="31220"/>
    <lineage>
        <taxon>Eukaryota</taxon>
        <taxon>Metazoa</taxon>
        <taxon>Spiralia</taxon>
        <taxon>Lophotrochozoa</taxon>
        <taxon>Mollusca</taxon>
        <taxon>Gastropoda</taxon>
        <taxon>Caenogastropoda</taxon>
        <taxon>Littorinimorpha</taxon>
        <taxon>Littorinoidea</taxon>
        <taxon>Littorinidae</taxon>
        <taxon>Littorina</taxon>
    </lineage>
</organism>
<proteinExistence type="predicted"/>
<keyword evidence="1" id="KW-0812">Transmembrane</keyword>
<keyword evidence="3" id="KW-1185">Reference proteome</keyword>
<evidence type="ECO:0000313" key="3">
    <source>
        <dbReference type="Proteomes" id="UP001374579"/>
    </source>
</evidence>
<sequence>MVGILMSFMENVHAKFSLIAAMCGFAAAGSILIEFAVYAGEGLGTAYGYSFYLTIVACVLAIVSGVCFLLGKGRE</sequence>
<feature type="transmembrane region" description="Helical" evidence="1">
    <location>
        <begin position="16"/>
        <end position="39"/>
    </location>
</feature>
<name>A0AAN9BTY9_9CAEN</name>
<comment type="caution">
    <text evidence="2">The sequence shown here is derived from an EMBL/GenBank/DDBJ whole genome shotgun (WGS) entry which is preliminary data.</text>
</comment>
<reference evidence="2 3" key="1">
    <citation type="submission" date="2024-02" db="EMBL/GenBank/DDBJ databases">
        <title>Chromosome-scale genome assembly of the rough periwinkle Littorina saxatilis.</title>
        <authorList>
            <person name="De Jode A."/>
            <person name="Faria R."/>
            <person name="Formenti G."/>
            <person name="Sims Y."/>
            <person name="Smith T.P."/>
            <person name="Tracey A."/>
            <person name="Wood J.M.D."/>
            <person name="Zagrodzka Z.B."/>
            <person name="Johannesson K."/>
            <person name="Butlin R.K."/>
            <person name="Leder E.H."/>
        </authorList>
    </citation>
    <scope>NUCLEOTIDE SEQUENCE [LARGE SCALE GENOMIC DNA]</scope>
    <source>
        <strain evidence="2">Snail1</strain>
        <tissue evidence="2">Muscle</tissue>
    </source>
</reference>
<dbReference type="AlphaFoldDB" id="A0AAN9BTY9"/>